<dbReference type="OrthoDB" id="1933168at2759"/>
<comment type="caution">
    <text evidence="4">The sequence shown here is derived from an EMBL/GenBank/DDBJ whole genome shotgun (WGS) entry which is preliminary data.</text>
</comment>
<evidence type="ECO:0000256" key="1">
    <source>
        <dbReference type="SAM" id="MobiDB-lite"/>
    </source>
</evidence>
<dbReference type="Pfam" id="PF14364">
    <property type="entry name" value="DUF4408"/>
    <property type="match status" value="1"/>
</dbReference>
<feature type="compositionally biased region" description="Basic and acidic residues" evidence="1">
    <location>
        <begin position="280"/>
        <end position="290"/>
    </location>
</feature>
<dbReference type="PANTHER" id="PTHR33098">
    <property type="entry name" value="COTTON FIBER (DUF761)"/>
    <property type="match status" value="1"/>
</dbReference>
<feature type="compositionally biased region" description="Basic and acidic residues" evidence="1">
    <location>
        <begin position="299"/>
        <end position="311"/>
    </location>
</feature>
<name>A0A9N7MWJ4_STRHE</name>
<gene>
    <name evidence="4" type="ORF">SHERM_15804</name>
</gene>
<feature type="compositionally biased region" description="Basic and acidic residues" evidence="1">
    <location>
        <begin position="256"/>
        <end position="269"/>
    </location>
</feature>
<feature type="domain" description="DUF4408" evidence="3">
    <location>
        <begin position="44"/>
        <end position="76"/>
    </location>
</feature>
<dbReference type="Pfam" id="PF05553">
    <property type="entry name" value="DUF761"/>
    <property type="match status" value="1"/>
</dbReference>
<sequence length="345" mass="38021">MRYQSPTRAMSSFKVVLISTSVLSAAIALKFSAPAIVDLAECLPSVYNGIVSWLRPPYLYLVINFIIITIVASSKLQSGKDNGAPPPPDDASTVAQLQLQPQPQPVATKSIPADYLTEEYKYDGGAPNESSGYKVEQGKGSELESLERADASSGVPPSAADGDESTMDKSSNKENEFVIAKSTWVVIPDNRGSSGNSPSKPPASARFGHRRNVKVSPEGVKTVLGVSRPKRHDTLESTWRTITEGRPVPITRHLKKSDTWERDNHRGGPLEKTPPPKTMKKAETFTDRTNSRSPSSGKLRREASPSQDELNRRVEAFIKKFNEDMRLQRQESLNQYMEMINRGAH</sequence>
<dbReference type="InterPro" id="IPR008480">
    <property type="entry name" value="DUF761_pln"/>
</dbReference>
<dbReference type="Proteomes" id="UP001153555">
    <property type="component" value="Unassembled WGS sequence"/>
</dbReference>
<keyword evidence="2" id="KW-0812">Transmembrane</keyword>
<keyword evidence="2" id="KW-1133">Transmembrane helix</keyword>
<keyword evidence="5" id="KW-1185">Reference proteome</keyword>
<feature type="compositionally biased region" description="Basic and acidic residues" evidence="1">
    <location>
        <begin position="136"/>
        <end position="150"/>
    </location>
</feature>
<organism evidence="4 5">
    <name type="scientific">Striga hermonthica</name>
    <name type="common">Purple witchweed</name>
    <name type="synonym">Buchnera hermonthica</name>
    <dbReference type="NCBI Taxonomy" id="68872"/>
    <lineage>
        <taxon>Eukaryota</taxon>
        <taxon>Viridiplantae</taxon>
        <taxon>Streptophyta</taxon>
        <taxon>Embryophyta</taxon>
        <taxon>Tracheophyta</taxon>
        <taxon>Spermatophyta</taxon>
        <taxon>Magnoliopsida</taxon>
        <taxon>eudicotyledons</taxon>
        <taxon>Gunneridae</taxon>
        <taxon>Pentapetalae</taxon>
        <taxon>asterids</taxon>
        <taxon>lamiids</taxon>
        <taxon>Lamiales</taxon>
        <taxon>Orobanchaceae</taxon>
        <taxon>Buchnereae</taxon>
        <taxon>Striga</taxon>
    </lineage>
</organism>
<protein>
    <recommendedName>
        <fullName evidence="3">DUF4408 domain-containing protein</fullName>
    </recommendedName>
</protein>
<evidence type="ECO:0000259" key="3">
    <source>
        <dbReference type="Pfam" id="PF14364"/>
    </source>
</evidence>
<reference evidence="4" key="1">
    <citation type="submission" date="2019-12" db="EMBL/GenBank/DDBJ databases">
        <authorList>
            <person name="Scholes J."/>
        </authorList>
    </citation>
    <scope>NUCLEOTIDE SEQUENCE</scope>
</reference>
<feature type="region of interest" description="Disordered" evidence="1">
    <location>
        <begin position="121"/>
        <end position="174"/>
    </location>
</feature>
<evidence type="ECO:0000313" key="4">
    <source>
        <dbReference type="EMBL" id="CAA0815936.1"/>
    </source>
</evidence>
<feature type="region of interest" description="Disordered" evidence="1">
    <location>
        <begin position="251"/>
        <end position="311"/>
    </location>
</feature>
<dbReference type="InterPro" id="IPR025520">
    <property type="entry name" value="DUF4408"/>
</dbReference>
<evidence type="ECO:0000256" key="2">
    <source>
        <dbReference type="SAM" id="Phobius"/>
    </source>
</evidence>
<keyword evidence="2" id="KW-0472">Membrane</keyword>
<feature type="transmembrane region" description="Helical" evidence="2">
    <location>
        <begin position="58"/>
        <end position="76"/>
    </location>
</feature>
<dbReference type="PANTHER" id="PTHR33098:SF117">
    <property type="entry name" value="COTTON FIBER (DUF761)"/>
    <property type="match status" value="1"/>
</dbReference>
<dbReference type="AlphaFoldDB" id="A0A9N7MWJ4"/>
<evidence type="ECO:0000313" key="5">
    <source>
        <dbReference type="Proteomes" id="UP001153555"/>
    </source>
</evidence>
<dbReference type="EMBL" id="CACSLK010013932">
    <property type="protein sequence ID" value="CAA0815936.1"/>
    <property type="molecule type" value="Genomic_DNA"/>
</dbReference>
<feature type="region of interest" description="Disordered" evidence="1">
    <location>
        <begin position="187"/>
        <end position="217"/>
    </location>
</feature>
<proteinExistence type="predicted"/>
<accession>A0A9N7MWJ4</accession>